<proteinExistence type="predicted"/>
<dbReference type="InterPro" id="IPR025886">
    <property type="entry name" value="PP2-like"/>
</dbReference>
<reference evidence="1 2" key="1">
    <citation type="journal article" date="2013" name="Proc. Natl. Acad. Sci. U.S.A.">
        <title>Fine-scale variation in meiotic recombination in Mimulus inferred from population shotgun sequencing.</title>
        <authorList>
            <person name="Hellsten U."/>
            <person name="Wright K.M."/>
            <person name="Jenkins J."/>
            <person name="Shu S."/>
            <person name="Yuan Y."/>
            <person name="Wessler S.R."/>
            <person name="Schmutz J."/>
            <person name="Willis J.H."/>
            <person name="Rokhsar D.S."/>
        </authorList>
    </citation>
    <scope>NUCLEOTIDE SEQUENCE [LARGE SCALE GENOMIC DNA]</scope>
    <source>
        <strain evidence="2">cv. DUN x IM62</strain>
    </source>
</reference>
<dbReference type="Pfam" id="PF14299">
    <property type="entry name" value="PP2"/>
    <property type="match status" value="1"/>
</dbReference>
<dbReference type="eggNOG" id="ENOG502SQRE">
    <property type="taxonomic scope" value="Eukaryota"/>
</dbReference>
<dbReference type="PhylomeDB" id="A0A022R9M0"/>
<evidence type="ECO:0000313" key="2">
    <source>
        <dbReference type="Proteomes" id="UP000030748"/>
    </source>
</evidence>
<name>A0A022R9M0_ERYGU</name>
<protein>
    <submittedName>
        <fullName evidence="1">Uncharacterized protein</fullName>
    </submittedName>
</protein>
<sequence length="209" mass="23689">MHAQSCRWIPARELSITWADNSSYWKWTHDASCSSEVAKLLKVCWLDITGRVDRKELRVGTRYSAFLVFKLGDRARCLEKAFVSLNNEKTKTVFLDVNQENINNNNNNNNNDGPLILPHRRSDGWSEIKLGDFFNGSGDDGHVDMMLFEKEGGRWKSGLIVQGIDVRPNNNSDVYWFDCPDIDDGDAVLHKINGYNDVASTSSGQNTDQ</sequence>
<dbReference type="Proteomes" id="UP000030748">
    <property type="component" value="Unassembled WGS sequence"/>
</dbReference>
<keyword evidence="2" id="KW-1185">Reference proteome</keyword>
<dbReference type="AlphaFoldDB" id="A0A022R9M0"/>
<dbReference type="STRING" id="4155.A0A022R9M0"/>
<gene>
    <name evidence="1" type="ORF">MIMGU_mgv1a017878mg</name>
</gene>
<dbReference type="PANTHER" id="PTHR32278:SF85">
    <property type="entry name" value="F-BOX PROTEIN PP2-B11-LIKE"/>
    <property type="match status" value="1"/>
</dbReference>
<organism evidence="1 2">
    <name type="scientific">Erythranthe guttata</name>
    <name type="common">Yellow monkey flower</name>
    <name type="synonym">Mimulus guttatus</name>
    <dbReference type="NCBI Taxonomy" id="4155"/>
    <lineage>
        <taxon>Eukaryota</taxon>
        <taxon>Viridiplantae</taxon>
        <taxon>Streptophyta</taxon>
        <taxon>Embryophyta</taxon>
        <taxon>Tracheophyta</taxon>
        <taxon>Spermatophyta</taxon>
        <taxon>Magnoliopsida</taxon>
        <taxon>eudicotyledons</taxon>
        <taxon>Gunneridae</taxon>
        <taxon>Pentapetalae</taxon>
        <taxon>asterids</taxon>
        <taxon>lamiids</taxon>
        <taxon>Lamiales</taxon>
        <taxon>Phrymaceae</taxon>
        <taxon>Erythranthe</taxon>
    </lineage>
</organism>
<dbReference type="PANTHER" id="PTHR32278">
    <property type="entry name" value="F-BOX DOMAIN-CONTAINING PROTEIN"/>
    <property type="match status" value="1"/>
</dbReference>
<feature type="non-terminal residue" evidence="1">
    <location>
        <position position="209"/>
    </location>
</feature>
<dbReference type="EMBL" id="KI630592">
    <property type="protein sequence ID" value="EYU36714.1"/>
    <property type="molecule type" value="Genomic_DNA"/>
</dbReference>
<evidence type="ECO:0000313" key="1">
    <source>
        <dbReference type="EMBL" id="EYU36714.1"/>
    </source>
</evidence>
<accession>A0A022R9M0</accession>